<evidence type="ECO:0000313" key="11">
    <source>
        <dbReference type="Proteomes" id="UP000522688"/>
    </source>
</evidence>
<evidence type="ECO:0000256" key="2">
    <source>
        <dbReference type="ARBA" id="ARBA00006739"/>
    </source>
</evidence>
<proteinExistence type="inferred from homology"/>
<evidence type="ECO:0000313" key="8">
    <source>
        <dbReference type="EMBL" id="GEK82105.1"/>
    </source>
</evidence>
<dbReference type="SUPFAM" id="SSF53448">
    <property type="entry name" value="Nucleotide-diphospho-sugar transferases"/>
    <property type="match status" value="1"/>
</dbReference>
<dbReference type="Gene3D" id="3.40.50.2000">
    <property type="entry name" value="Glycogen Phosphorylase B"/>
    <property type="match status" value="1"/>
</dbReference>
<dbReference type="InterPro" id="IPR029044">
    <property type="entry name" value="Nucleotide-diphossugar_trans"/>
</dbReference>
<evidence type="ECO:0000313" key="9">
    <source>
        <dbReference type="EMBL" id="MBA8813920.1"/>
    </source>
</evidence>
<evidence type="ECO:0000256" key="5">
    <source>
        <dbReference type="SAM" id="MobiDB-lite"/>
    </source>
</evidence>
<feature type="domain" description="Glycosyltransferase 2-like" evidence="6">
    <location>
        <begin position="434"/>
        <end position="489"/>
    </location>
</feature>
<feature type="domain" description="Glycosyl transferase family 28 C-terminal" evidence="7">
    <location>
        <begin position="250"/>
        <end position="302"/>
    </location>
</feature>
<dbReference type="AlphaFoldDB" id="A0A7W3JJD5"/>
<dbReference type="EMBL" id="JACGWW010000002">
    <property type="protein sequence ID" value="MBA8813920.1"/>
    <property type="molecule type" value="Genomic_DNA"/>
</dbReference>
<dbReference type="RefSeq" id="WP_244289656.1">
    <property type="nucleotide sequence ID" value="NZ_BAAAHR010000003.1"/>
</dbReference>
<accession>A0A7W3JJD5</accession>
<dbReference type="GO" id="GO:0016758">
    <property type="term" value="F:hexosyltransferase activity"/>
    <property type="evidence" value="ECO:0007669"/>
    <property type="project" value="InterPro"/>
</dbReference>
<evidence type="ECO:0000256" key="4">
    <source>
        <dbReference type="ARBA" id="ARBA00022679"/>
    </source>
</evidence>
<dbReference type="Proteomes" id="UP000522688">
    <property type="component" value="Unassembled WGS sequence"/>
</dbReference>
<dbReference type="InterPro" id="IPR007235">
    <property type="entry name" value="Glyco_trans_28_C"/>
</dbReference>
<dbReference type="Pfam" id="PF00535">
    <property type="entry name" value="Glycos_transf_2"/>
    <property type="match status" value="1"/>
</dbReference>
<dbReference type="EMBL" id="BJUV01000003">
    <property type="protein sequence ID" value="GEK82105.1"/>
    <property type="molecule type" value="Genomic_DNA"/>
</dbReference>
<name>A0A7W3JJD5_9MICO</name>
<sequence>MTRPVVGWYLHHHGGGHVARFRAVRPHVDADVIVFSSRAAPDDLPADTRWTTLPHDADPETRADGSLLDPTRADPTASGALHWAPLGHRGHRDRLALIAEAVARERIDALVVDVSAEVGLLARLLGVPVVLVTQPGDRDDAPHALVERVAAAIVAPWPGDLMAPAHLALRPEATVHTGGISRHDGRALPETAPADGDVRVLVLAGGGGHEVTAADVESARAATPGTRWTVLGIDGVDGRPAVLAADPWPALHEADVVITWAGQNAIADVAAAGARAVVVPQRRPFDEQHATAEALDRAGLAVVETSWPSADRWPSVIARALELRPDWSRWQVAGAARRAAAVVDEIARGAVAPTIAGRGGADRPRAHVAVVTLCSTARLDHLRHQLAAVVRDAGPDRLDAPRVGTVVVWLDEEPAPADLGVDVVLHVPPAADGFRLAAARNAGADAAVALGAELVVFLDADCVPAPELVERYLAASRVEPEAVLCGPVTYLPPGVDVDDPAVLAGLTAPHAARPAPPAGAVIRAGDDDYRLFWSLSFALTAEAWSTGPRFDEEFVGYGGEDTDFAYALRRAGRPLAWVGGAHAYHQHHPTSSPPWQHLDDVLRNGRLFAERWGEWPMTGWLEAFERGGAVRRGPRGWEPVPEWAGVGG</sequence>
<evidence type="ECO:0000259" key="6">
    <source>
        <dbReference type="Pfam" id="PF00535"/>
    </source>
</evidence>
<feature type="region of interest" description="Disordered" evidence="5">
    <location>
        <begin position="46"/>
        <end position="70"/>
    </location>
</feature>
<comment type="pathway">
    <text evidence="1">Cell wall biogenesis; cell wall polysaccharide biosynthesis.</text>
</comment>
<comment type="caution">
    <text evidence="9">The sequence shown here is derived from an EMBL/GenBank/DDBJ whole genome shotgun (WGS) entry which is preliminary data.</text>
</comment>
<dbReference type="PANTHER" id="PTHR43179">
    <property type="entry name" value="RHAMNOSYLTRANSFERASE WBBL"/>
    <property type="match status" value="1"/>
</dbReference>
<dbReference type="Proteomes" id="UP000321154">
    <property type="component" value="Unassembled WGS sequence"/>
</dbReference>
<comment type="similarity">
    <text evidence="2">Belongs to the glycosyltransferase 2 family.</text>
</comment>
<keyword evidence="4" id="KW-0808">Transferase</keyword>
<dbReference type="Gene3D" id="3.90.550.10">
    <property type="entry name" value="Spore Coat Polysaccharide Biosynthesis Protein SpsA, Chain A"/>
    <property type="match status" value="1"/>
</dbReference>
<dbReference type="InterPro" id="IPR001173">
    <property type="entry name" value="Glyco_trans_2-like"/>
</dbReference>
<reference evidence="8 10" key="1">
    <citation type="submission" date="2019-07" db="EMBL/GenBank/DDBJ databases">
        <title>Whole genome shotgun sequence of Frigoribacterium faeni NBRC 103066.</title>
        <authorList>
            <person name="Hosoyama A."/>
            <person name="Uohara A."/>
            <person name="Ohji S."/>
            <person name="Ichikawa N."/>
        </authorList>
    </citation>
    <scope>NUCLEOTIDE SEQUENCE [LARGE SCALE GENOMIC DNA]</scope>
    <source>
        <strain evidence="8 10">NBRC 103066</strain>
    </source>
</reference>
<dbReference type="SUPFAM" id="SSF53756">
    <property type="entry name" value="UDP-Glycosyltransferase/glycogen phosphorylase"/>
    <property type="match status" value="1"/>
</dbReference>
<dbReference type="PANTHER" id="PTHR43179:SF12">
    <property type="entry name" value="GALACTOFURANOSYLTRANSFERASE GLFT2"/>
    <property type="match status" value="1"/>
</dbReference>
<keyword evidence="3" id="KW-0328">Glycosyltransferase</keyword>
<gene>
    <name evidence="9" type="ORF">FB463_002169</name>
    <name evidence="8" type="ORF">FFA01_04140</name>
</gene>
<protein>
    <recommendedName>
        <fullName evidence="12">Glycosyltransferase</fullName>
    </recommendedName>
</protein>
<evidence type="ECO:0000256" key="3">
    <source>
        <dbReference type="ARBA" id="ARBA00022676"/>
    </source>
</evidence>
<keyword evidence="10" id="KW-1185">Reference proteome</keyword>
<reference evidence="9 11" key="2">
    <citation type="submission" date="2020-07" db="EMBL/GenBank/DDBJ databases">
        <title>Sequencing the genomes of 1000 actinobacteria strains.</title>
        <authorList>
            <person name="Klenk H.-P."/>
        </authorList>
    </citation>
    <scope>NUCLEOTIDE SEQUENCE [LARGE SCALE GENOMIC DNA]</scope>
    <source>
        <strain evidence="9 11">DSM 10309</strain>
    </source>
</reference>
<evidence type="ECO:0008006" key="12">
    <source>
        <dbReference type="Google" id="ProtNLM"/>
    </source>
</evidence>
<evidence type="ECO:0000256" key="1">
    <source>
        <dbReference type="ARBA" id="ARBA00004776"/>
    </source>
</evidence>
<evidence type="ECO:0000259" key="7">
    <source>
        <dbReference type="Pfam" id="PF04101"/>
    </source>
</evidence>
<evidence type="ECO:0000313" key="10">
    <source>
        <dbReference type="Proteomes" id="UP000321154"/>
    </source>
</evidence>
<organism evidence="9 11">
    <name type="scientific">Frigoribacterium faeni</name>
    <dbReference type="NCBI Taxonomy" id="145483"/>
    <lineage>
        <taxon>Bacteria</taxon>
        <taxon>Bacillati</taxon>
        <taxon>Actinomycetota</taxon>
        <taxon>Actinomycetes</taxon>
        <taxon>Micrococcales</taxon>
        <taxon>Microbacteriaceae</taxon>
        <taxon>Frigoribacterium</taxon>
    </lineage>
</organism>
<dbReference type="Pfam" id="PF04101">
    <property type="entry name" value="Glyco_tran_28_C"/>
    <property type="match status" value="1"/>
</dbReference>